<gene>
    <name evidence="12" type="ORF">SAMN03080615_04036</name>
</gene>
<sequence length="401" mass="43969">MSEAIEQAEKQPESVKKSRRVLLSSLFLMVLVAAAGVFGYEYFYGRFYEDTEDAYVDGDRVQIGSQISGTVVRINVDDGDYVEQGQVLVELDPSDKTIALEKAKADLATAVRQVRGLFASVDNYRAQVKTRKLQLQQARSDFNRRRKLGLAGALSEEAMSHSRDALGEAENALTSAQQQLNSTLALVEGTTVATHPSVQTATAALQQAYINHARTHLVAPVSGYVAMRNVQPGSRIEPGQPLMAVVPLNQLWISANFKETQMSKMQIGQSVDVVADLYGDEVHYQGRIESLGVGTGGAFSLLPAQNASGNWIKIVQRVPVRIGLKSDELQQHPLRMGMSTQVQVDLRLQDGEVLATTPHRQARYTTDVYEHLLQEADLLAAQLIRDNSADLHPAAEVTQAQ</sequence>
<evidence type="ECO:0000256" key="3">
    <source>
        <dbReference type="ARBA" id="ARBA00022448"/>
    </source>
</evidence>
<evidence type="ECO:0000256" key="6">
    <source>
        <dbReference type="ARBA" id="ARBA00022692"/>
    </source>
</evidence>
<accession>A0A1H9LPS7</accession>
<evidence type="ECO:0000256" key="5">
    <source>
        <dbReference type="ARBA" id="ARBA00022519"/>
    </source>
</evidence>
<reference evidence="13" key="1">
    <citation type="submission" date="2016-10" db="EMBL/GenBank/DDBJ databases">
        <authorList>
            <person name="Varghese N."/>
            <person name="Submissions S."/>
        </authorList>
    </citation>
    <scope>NUCLEOTIDE SEQUENCE [LARGE SCALE GENOMIC DNA]</scope>
    <source>
        <strain evidence="13">DSM 18887</strain>
    </source>
</reference>
<evidence type="ECO:0000256" key="2">
    <source>
        <dbReference type="ARBA" id="ARBA00009477"/>
    </source>
</evidence>
<comment type="subcellular location">
    <subcellularLocation>
        <location evidence="1">Cell inner membrane</location>
        <topology evidence="1">Single-pass membrane protein</topology>
        <orientation evidence="1">Periplasmic side</orientation>
    </subcellularLocation>
</comment>
<dbReference type="InterPro" id="IPR058633">
    <property type="entry name" value="EmrA/FarA_HH"/>
</dbReference>
<keyword evidence="5" id="KW-0997">Cell inner membrane</keyword>
<keyword evidence="6 9" id="KW-0812">Transmembrane</keyword>
<comment type="similarity">
    <text evidence="2">Belongs to the membrane fusion protein (MFP) (TC 8.A.1) family.</text>
</comment>
<keyword evidence="3" id="KW-0813">Transport</keyword>
<dbReference type="PANTHER" id="PTHR30386:SF19">
    <property type="entry name" value="MULTIDRUG EXPORT PROTEIN EMRA-RELATED"/>
    <property type="match status" value="1"/>
</dbReference>
<keyword evidence="7 9" id="KW-1133">Transmembrane helix</keyword>
<dbReference type="Proteomes" id="UP000198749">
    <property type="component" value="Unassembled WGS sequence"/>
</dbReference>
<dbReference type="STRING" id="355243.SAMN03080615_04036"/>
<dbReference type="OrthoDB" id="9800613at2"/>
<dbReference type="Gene3D" id="2.40.50.100">
    <property type="match status" value="1"/>
</dbReference>
<evidence type="ECO:0000256" key="1">
    <source>
        <dbReference type="ARBA" id="ARBA00004383"/>
    </source>
</evidence>
<feature type="domain" description="Multidrug export protein EmrA/FarA alpha-helical hairpin" evidence="10">
    <location>
        <begin position="95"/>
        <end position="215"/>
    </location>
</feature>
<dbReference type="GO" id="GO:0046677">
    <property type="term" value="P:response to antibiotic"/>
    <property type="evidence" value="ECO:0007669"/>
    <property type="project" value="UniProtKB-ARBA"/>
</dbReference>
<evidence type="ECO:0000259" key="10">
    <source>
        <dbReference type="Pfam" id="PF25885"/>
    </source>
</evidence>
<dbReference type="GO" id="GO:0005886">
    <property type="term" value="C:plasma membrane"/>
    <property type="evidence" value="ECO:0007669"/>
    <property type="project" value="UniProtKB-SubCell"/>
</dbReference>
<name>A0A1H9LPS7_9GAMM</name>
<dbReference type="Gene3D" id="1.10.287.470">
    <property type="entry name" value="Helix hairpin bin"/>
    <property type="match status" value="1"/>
</dbReference>
<evidence type="ECO:0000256" key="7">
    <source>
        <dbReference type="ARBA" id="ARBA00022989"/>
    </source>
</evidence>
<dbReference type="Pfam" id="PF25885">
    <property type="entry name" value="HH_EMRA"/>
    <property type="match status" value="1"/>
</dbReference>
<dbReference type="EMBL" id="FOGB01000018">
    <property type="protein sequence ID" value="SER13227.1"/>
    <property type="molecule type" value="Genomic_DNA"/>
</dbReference>
<keyword evidence="8 9" id="KW-0472">Membrane</keyword>
<dbReference type="GO" id="GO:0015721">
    <property type="term" value="P:bile acid and bile salt transport"/>
    <property type="evidence" value="ECO:0007669"/>
    <property type="project" value="UniProtKB-ARBA"/>
</dbReference>
<feature type="domain" description="p-hydroxybenzoic acid efflux pump subunit AaeA-like beta-barrel" evidence="11">
    <location>
        <begin position="251"/>
        <end position="344"/>
    </location>
</feature>
<dbReference type="GO" id="GO:1990961">
    <property type="term" value="P:xenobiotic detoxification by transmembrane export across the plasma membrane"/>
    <property type="evidence" value="ECO:0007669"/>
    <property type="project" value="UniProtKB-ARBA"/>
</dbReference>
<dbReference type="InterPro" id="IPR050739">
    <property type="entry name" value="MFP"/>
</dbReference>
<dbReference type="PANTHER" id="PTHR30386">
    <property type="entry name" value="MEMBRANE FUSION SUBUNIT OF EMRAB-TOLC MULTIDRUG EFFLUX PUMP"/>
    <property type="match status" value="1"/>
</dbReference>
<dbReference type="Gene3D" id="2.40.30.170">
    <property type="match status" value="1"/>
</dbReference>
<evidence type="ECO:0000313" key="12">
    <source>
        <dbReference type="EMBL" id="SER13227.1"/>
    </source>
</evidence>
<evidence type="ECO:0000259" key="11">
    <source>
        <dbReference type="Pfam" id="PF25963"/>
    </source>
</evidence>
<dbReference type="Pfam" id="PF25963">
    <property type="entry name" value="Beta-barrel_AAEA"/>
    <property type="match status" value="1"/>
</dbReference>
<organism evidence="12 13">
    <name type="scientific">Amphritea atlantica</name>
    <dbReference type="NCBI Taxonomy" id="355243"/>
    <lineage>
        <taxon>Bacteria</taxon>
        <taxon>Pseudomonadati</taxon>
        <taxon>Pseudomonadota</taxon>
        <taxon>Gammaproteobacteria</taxon>
        <taxon>Oceanospirillales</taxon>
        <taxon>Oceanospirillaceae</taxon>
        <taxon>Amphritea</taxon>
    </lineage>
</organism>
<evidence type="ECO:0000256" key="9">
    <source>
        <dbReference type="SAM" id="Phobius"/>
    </source>
</evidence>
<dbReference type="InterPro" id="IPR058634">
    <property type="entry name" value="AaeA-lik-b-barrel"/>
</dbReference>
<protein>
    <submittedName>
        <fullName evidence="12">Membrane fusion protein, multidrug efflux system</fullName>
    </submittedName>
</protein>
<proteinExistence type="inferred from homology"/>
<dbReference type="RefSeq" id="WP_091361811.1">
    <property type="nucleotide sequence ID" value="NZ_AP025284.1"/>
</dbReference>
<keyword evidence="4" id="KW-1003">Cell membrane</keyword>
<feature type="transmembrane region" description="Helical" evidence="9">
    <location>
        <begin position="21"/>
        <end position="43"/>
    </location>
</feature>
<evidence type="ECO:0000256" key="8">
    <source>
        <dbReference type="ARBA" id="ARBA00023136"/>
    </source>
</evidence>
<dbReference type="FunFam" id="2.40.30.170:FF:000003">
    <property type="entry name" value="Multidrug resistance protein A"/>
    <property type="match status" value="1"/>
</dbReference>
<evidence type="ECO:0000256" key="4">
    <source>
        <dbReference type="ARBA" id="ARBA00022475"/>
    </source>
</evidence>
<dbReference type="SUPFAM" id="SSF111369">
    <property type="entry name" value="HlyD-like secretion proteins"/>
    <property type="match status" value="2"/>
</dbReference>
<dbReference type="AlphaFoldDB" id="A0A1H9LPS7"/>
<evidence type="ECO:0000313" key="13">
    <source>
        <dbReference type="Proteomes" id="UP000198749"/>
    </source>
</evidence>
<keyword evidence="13" id="KW-1185">Reference proteome</keyword>